<feature type="region of interest" description="Disordered" evidence="2">
    <location>
        <begin position="94"/>
        <end position="155"/>
    </location>
</feature>
<feature type="compositionally biased region" description="Basic and acidic residues" evidence="2">
    <location>
        <begin position="463"/>
        <end position="478"/>
    </location>
</feature>
<dbReference type="EMBL" id="JAPEUV010000013">
    <property type="protein sequence ID" value="KAJ4341056.1"/>
    <property type="molecule type" value="Genomic_DNA"/>
</dbReference>
<dbReference type="SMART" id="SM00360">
    <property type="entry name" value="RRM"/>
    <property type="match status" value="1"/>
</dbReference>
<accession>A0A9W9C327</accession>
<dbReference type="GO" id="GO:0003723">
    <property type="term" value="F:RNA binding"/>
    <property type="evidence" value="ECO:0007669"/>
    <property type="project" value="UniProtKB-UniRule"/>
</dbReference>
<dbReference type="InterPro" id="IPR012677">
    <property type="entry name" value="Nucleotide-bd_a/b_plait_sf"/>
</dbReference>
<feature type="compositionally biased region" description="Polar residues" evidence="2">
    <location>
        <begin position="50"/>
        <end position="71"/>
    </location>
</feature>
<feature type="compositionally biased region" description="Low complexity" evidence="2">
    <location>
        <begin position="200"/>
        <end position="229"/>
    </location>
</feature>
<dbReference type="InterPro" id="IPR052600">
    <property type="entry name" value="Nuc_rcpt_coact/corep"/>
</dbReference>
<dbReference type="CDD" id="cd12342">
    <property type="entry name" value="RRM_Nab3p"/>
    <property type="match status" value="1"/>
</dbReference>
<dbReference type="SUPFAM" id="SSF54928">
    <property type="entry name" value="RNA-binding domain, RBD"/>
    <property type="match status" value="1"/>
</dbReference>
<feature type="region of interest" description="Disordered" evidence="2">
    <location>
        <begin position="715"/>
        <end position="734"/>
    </location>
</feature>
<feature type="compositionally biased region" description="Low complexity" evidence="2">
    <location>
        <begin position="292"/>
        <end position="306"/>
    </location>
</feature>
<evidence type="ECO:0000256" key="2">
    <source>
        <dbReference type="SAM" id="MobiDB-lite"/>
    </source>
</evidence>
<proteinExistence type="predicted"/>
<dbReference type="PROSITE" id="PS50102">
    <property type="entry name" value="RRM"/>
    <property type="match status" value="1"/>
</dbReference>
<evidence type="ECO:0000256" key="1">
    <source>
        <dbReference type="PROSITE-ProRule" id="PRU00176"/>
    </source>
</evidence>
<feature type="compositionally biased region" description="Basic and acidic residues" evidence="2">
    <location>
        <begin position="492"/>
        <end position="520"/>
    </location>
</feature>
<organism evidence="4 5">
    <name type="scientific">Didymella glomerata</name>
    <dbReference type="NCBI Taxonomy" id="749621"/>
    <lineage>
        <taxon>Eukaryota</taxon>
        <taxon>Fungi</taxon>
        <taxon>Dikarya</taxon>
        <taxon>Ascomycota</taxon>
        <taxon>Pezizomycotina</taxon>
        <taxon>Dothideomycetes</taxon>
        <taxon>Pleosporomycetidae</taxon>
        <taxon>Pleosporales</taxon>
        <taxon>Pleosporineae</taxon>
        <taxon>Didymellaceae</taxon>
        <taxon>Didymella</taxon>
    </lineage>
</organism>
<dbReference type="AlphaFoldDB" id="A0A9W9C327"/>
<sequence>MTYSPPQQAEHIRHQQLTPESPRPQQIPSPANIPILSLDKQMDPVFDESAYNTQHATPTPQYPSAASHTLSVSTTPALPFADQSHVAGFQDVGAQSAGNYAPTGGPSAAYGGATGTQTQDTSSIQNYSAHHTGASYSQDAQAAPSQNNSAYPFAHNNAYSAQPAPVQSAQGAHYQTEATAGGNVDVQALLDSLTPSANNAPSSHYASQLSSQSAQPQGSAAASLPQPASHLPPRPPAQEKPATHPNYDPRDDIRSYHPGSAIASNPQQRGNGQPQAPTSSSVARPAHSSPVAGASGAQAQRSASPGGDDEDIRWGPEVNRLYEAFLDQERKFVTEGQWDQFPMGSRLFIGNLPTEKVTKRDIFHRFYRHGKLAQISIKQAYGFVQFLDSESCRRALDTEQGQAVRGRKMHLEISKPQRNTKKAPEPPVNNGVRRRSRSPDYSRGAAGPSRDGRYGGPQTSMSPRDRDRRFRDRDDYRPMRSPSPRGPPRGMRSRDRSRDRSPSPRRDLDDDLDLPRRPPHEVPDIQVLVLSQGLPRDFIRYVEDTFRTQNLRVNVLIMSPRLSEAAVVRRQIIEGVMAIVRLDAGSLAKGKVNVQIFDRRLGAGNVQFNEYADLDLVTAAMLVNNSKQTAQAAQPPAPAYGYNPPMHQYTQPAPNPFQPAPAAPPNNISNIISSLDPATLSQLLGAMSQQNSVPQNPQPAAGLSLDLARLLAQVSSPSHTPGPTSPAQPQLPQLGQPQYNALAAMLGGQAQSAAPPVQPPAQQPGGGPDMNEIMAQLAKYQR</sequence>
<keyword evidence="5" id="KW-1185">Reference proteome</keyword>
<evidence type="ECO:0000259" key="3">
    <source>
        <dbReference type="PROSITE" id="PS50102"/>
    </source>
</evidence>
<feature type="region of interest" description="Disordered" evidence="2">
    <location>
        <begin position="1"/>
        <end position="71"/>
    </location>
</feature>
<comment type="caution">
    <text evidence="4">The sequence shown here is derived from an EMBL/GenBank/DDBJ whole genome shotgun (WGS) entry which is preliminary data.</text>
</comment>
<dbReference type="InterPro" id="IPR035979">
    <property type="entry name" value="RBD_domain_sf"/>
</dbReference>
<dbReference type="Gene3D" id="3.30.70.330">
    <property type="match status" value="1"/>
</dbReference>
<dbReference type="Pfam" id="PF00076">
    <property type="entry name" value="RRM_1"/>
    <property type="match status" value="1"/>
</dbReference>
<evidence type="ECO:0000313" key="4">
    <source>
        <dbReference type="EMBL" id="KAJ4341056.1"/>
    </source>
</evidence>
<feature type="compositionally biased region" description="Polar residues" evidence="2">
    <location>
        <begin position="262"/>
        <end position="282"/>
    </location>
</feature>
<keyword evidence="1" id="KW-0694">RNA-binding</keyword>
<feature type="compositionally biased region" description="Polar residues" evidence="2">
    <location>
        <begin position="115"/>
        <end position="150"/>
    </location>
</feature>
<feature type="region of interest" description="Disordered" evidence="2">
    <location>
        <begin position="742"/>
        <end position="782"/>
    </location>
</feature>
<dbReference type="InterPro" id="IPR000504">
    <property type="entry name" value="RRM_dom"/>
</dbReference>
<feature type="domain" description="RRM" evidence="3">
    <location>
        <begin position="345"/>
        <end position="416"/>
    </location>
</feature>
<reference evidence="4" key="1">
    <citation type="submission" date="2022-10" db="EMBL/GenBank/DDBJ databases">
        <title>Tapping the CABI collections for fungal endophytes: first genome assemblies for Collariella, Neodidymelliopsis, Ascochyta clinopodiicola, Didymella pomorum, Didymosphaeria variabile, Neocosmospora piperis and Neocucurbitaria cava.</title>
        <authorList>
            <person name="Hill R."/>
        </authorList>
    </citation>
    <scope>NUCLEOTIDE SEQUENCE</scope>
    <source>
        <strain evidence="4">IMI 360193</strain>
    </source>
</reference>
<gene>
    <name evidence="4" type="primary">NAB3</name>
    <name evidence="4" type="ORF">N0V87_002097</name>
</gene>
<dbReference type="PANTHER" id="PTHR23295">
    <property type="entry name" value="NUCLEAR RECEPTOR COACTIVATOR 5-RELATED"/>
    <property type="match status" value="1"/>
</dbReference>
<dbReference type="InterPro" id="IPR034167">
    <property type="entry name" value="Nab3_RRM"/>
</dbReference>
<dbReference type="PANTHER" id="PTHR23295:SF6">
    <property type="entry name" value="NEOSIN, ISOFORM A"/>
    <property type="match status" value="1"/>
</dbReference>
<dbReference type="OrthoDB" id="10044938at2759"/>
<name>A0A9W9C327_9PLEO</name>
<evidence type="ECO:0000313" key="5">
    <source>
        <dbReference type="Proteomes" id="UP001140562"/>
    </source>
</evidence>
<feature type="region of interest" description="Disordered" evidence="2">
    <location>
        <begin position="194"/>
        <end position="314"/>
    </location>
</feature>
<protein>
    <submittedName>
        <fullName evidence="4">Nuclear polyadenylated RNA-binding protein 3</fullName>
    </submittedName>
</protein>
<feature type="region of interest" description="Disordered" evidence="2">
    <location>
        <begin position="398"/>
        <end position="520"/>
    </location>
</feature>
<dbReference type="Proteomes" id="UP001140562">
    <property type="component" value="Unassembled WGS sequence"/>
</dbReference>